<dbReference type="Pfam" id="PF00528">
    <property type="entry name" value="BPD_transp_1"/>
    <property type="match status" value="1"/>
</dbReference>
<evidence type="ECO:0000256" key="4">
    <source>
        <dbReference type="ARBA" id="ARBA00022692"/>
    </source>
</evidence>
<keyword evidence="3" id="KW-1003">Cell membrane</keyword>
<evidence type="ECO:0000313" key="10">
    <source>
        <dbReference type="EMBL" id="GMA28783.1"/>
    </source>
</evidence>
<feature type="compositionally biased region" description="Low complexity" evidence="8">
    <location>
        <begin position="1"/>
        <end position="10"/>
    </location>
</feature>
<feature type="domain" description="ABC transmembrane type-1" evidence="9">
    <location>
        <begin position="90"/>
        <end position="302"/>
    </location>
</feature>
<evidence type="ECO:0000259" key="9">
    <source>
        <dbReference type="PROSITE" id="PS50928"/>
    </source>
</evidence>
<evidence type="ECO:0000313" key="11">
    <source>
        <dbReference type="Proteomes" id="UP001157160"/>
    </source>
</evidence>
<dbReference type="Gene3D" id="1.10.3720.10">
    <property type="entry name" value="MetI-like"/>
    <property type="match status" value="1"/>
</dbReference>
<keyword evidence="2 7" id="KW-0813">Transport</keyword>
<comment type="subcellular location">
    <subcellularLocation>
        <location evidence="1 7">Cell membrane</location>
        <topology evidence="1 7">Multi-pass membrane protein</topology>
    </subcellularLocation>
</comment>
<dbReference type="InterPro" id="IPR000515">
    <property type="entry name" value="MetI-like"/>
</dbReference>
<evidence type="ECO:0000256" key="8">
    <source>
        <dbReference type="SAM" id="MobiDB-lite"/>
    </source>
</evidence>
<dbReference type="RefSeq" id="WP_284232296.1">
    <property type="nucleotide sequence ID" value="NZ_BSUL01000001.1"/>
</dbReference>
<feature type="transmembrane region" description="Helical" evidence="7">
    <location>
        <begin position="30"/>
        <end position="51"/>
    </location>
</feature>
<dbReference type="GO" id="GO:0005886">
    <property type="term" value="C:plasma membrane"/>
    <property type="evidence" value="ECO:0007669"/>
    <property type="project" value="UniProtKB-SubCell"/>
</dbReference>
<dbReference type="AlphaFoldDB" id="A0AA37XBH6"/>
<reference evidence="10 11" key="1">
    <citation type="journal article" date="2014" name="Int. J. Syst. Evol. Microbiol.">
        <title>Complete genome sequence of Corynebacterium casei LMG S-19264T (=DSM 44701T), isolated from a smear-ripened cheese.</title>
        <authorList>
            <consortium name="US DOE Joint Genome Institute (JGI-PGF)"/>
            <person name="Walter F."/>
            <person name="Albersmeier A."/>
            <person name="Kalinowski J."/>
            <person name="Ruckert C."/>
        </authorList>
    </citation>
    <scope>NUCLEOTIDE SEQUENCE [LARGE SCALE GENOMIC DNA]</scope>
    <source>
        <strain evidence="10 11">NBRC 112289</strain>
    </source>
</reference>
<dbReference type="GO" id="GO:0055085">
    <property type="term" value="P:transmembrane transport"/>
    <property type="evidence" value="ECO:0007669"/>
    <property type="project" value="InterPro"/>
</dbReference>
<dbReference type="InterPro" id="IPR035906">
    <property type="entry name" value="MetI-like_sf"/>
</dbReference>
<dbReference type="SUPFAM" id="SSF161098">
    <property type="entry name" value="MetI-like"/>
    <property type="match status" value="1"/>
</dbReference>
<dbReference type="EMBL" id="BSUL01000001">
    <property type="protein sequence ID" value="GMA28783.1"/>
    <property type="molecule type" value="Genomic_DNA"/>
</dbReference>
<evidence type="ECO:0000256" key="3">
    <source>
        <dbReference type="ARBA" id="ARBA00022475"/>
    </source>
</evidence>
<dbReference type="InterPro" id="IPR051393">
    <property type="entry name" value="ABC_transporter_permease"/>
</dbReference>
<keyword evidence="4 7" id="KW-0812">Transmembrane</keyword>
<feature type="transmembrane region" description="Helical" evidence="7">
    <location>
        <begin position="281"/>
        <end position="301"/>
    </location>
</feature>
<gene>
    <name evidence="10" type="ORF">GCM10025874_20360</name>
</gene>
<dbReference type="Proteomes" id="UP001157160">
    <property type="component" value="Unassembled WGS sequence"/>
</dbReference>
<proteinExistence type="inferred from homology"/>
<feature type="transmembrane region" description="Helical" evidence="7">
    <location>
        <begin position="94"/>
        <end position="115"/>
    </location>
</feature>
<sequence>MTTTATQRPPATAPAPGKPAPRRPRRRDGLAGWGFFAPFGVLFAVFMLWPIGHGLYLSFTDQSLTGSGGDLVGFANYLEAFAEAEMWQSIGNTLWFTLLSTVPLVLIALVMALLVEQGLPGKWLWRLAFFMPYLLASTVVSLIWIWLFNPQLGAINSVLTGIGLPAQPWLQDPSLSMVSIVIATIWWTVGFNFLLYIAAIQGIPDQHYEAASLDGAGKWRQLFSITLPQLAPTTVVVVILQVLASLKVFDQIYQMMNQVVTPSTQSAIVYIFDSGFTGYRFGYASAVSYIFFAVVLLVSLVQFRITARKGS</sequence>
<feature type="transmembrane region" description="Helical" evidence="7">
    <location>
        <begin position="222"/>
        <end position="246"/>
    </location>
</feature>
<name>A0AA37XBH6_9MICO</name>
<protein>
    <submittedName>
        <fullName evidence="10">Sugar ABC transporter permease</fullName>
    </submittedName>
</protein>
<dbReference type="PANTHER" id="PTHR30193:SF41">
    <property type="entry name" value="DIACETYLCHITOBIOSE UPTAKE SYSTEM PERMEASE PROTEIN NGCF"/>
    <property type="match status" value="1"/>
</dbReference>
<dbReference type="PANTHER" id="PTHR30193">
    <property type="entry name" value="ABC TRANSPORTER PERMEASE PROTEIN"/>
    <property type="match status" value="1"/>
</dbReference>
<evidence type="ECO:0000256" key="6">
    <source>
        <dbReference type="ARBA" id="ARBA00023136"/>
    </source>
</evidence>
<keyword evidence="5 7" id="KW-1133">Transmembrane helix</keyword>
<evidence type="ECO:0000256" key="5">
    <source>
        <dbReference type="ARBA" id="ARBA00022989"/>
    </source>
</evidence>
<dbReference type="PROSITE" id="PS50928">
    <property type="entry name" value="ABC_TM1"/>
    <property type="match status" value="1"/>
</dbReference>
<evidence type="ECO:0000256" key="2">
    <source>
        <dbReference type="ARBA" id="ARBA00022448"/>
    </source>
</evidence>
<feature type="transmembrane region" description="Helical" evidence="7">
    <location>
        <begin position="177"/>
        <end position="201"/>
    </location>
</feature>
<keyword evidence="11" id="KW-1185">Reference proteome</keyword>
<evidence type="ECO:0000256" key="1">
    <source>
        <dbReference type="ARBA" id="ARBA00004651"/>
    </source>
</evidence>
<feature type="region of interest" description="Disordered" evidence="8">
    <location>
        <begin position="1"/>
        <end position="25"/>
    </location>
</feature>
<comment type="caution">
    <text evidence="10">The sequence shown here is derived from an EMBL/GenBank/DDBJ whole genome shotgun (WGS) entry which is preliminary data.</text>
</comment>
<organism evidence="10 11">
    <name type="scientific">Arenivirga flava</name>
    <dbReference type="NCBI Taxonomy" id="1930060"/>
    <lineage>
        <taxon>Bacteria</taxon>
        <taxon>Bacillati</taxon>
        <taxon>Actinomycetota</taxon>
        <taxon>Actinomycetes</taxon>
        <taxon>Micrococcales</taxon>
        <taxon>Microbacteriaceae</taxon>
        <taxon>Arenivirga</taxon>
    </lineage>
</organism>
<feature type="transmembrane region" description="Helical" evidence="7">
    <location>
        <begin position="127"/>
        <end position="147"/>
    </location>
</feature>
<comment type="similarity">
    <text evidence="7">Belongs to the binding-protein-dependent transport system permease family.</text>
</comment>
<keyword evidence="6 7" id="KW-0472">Membrane</keyword>
<dbReference type="CDD" id="cd06261">
    <property type="entry name" value="TM_PBP2"/>
    <property type="match status" value="1"/>
</dbReference>
<evidence type="ECO:0000256" key="7">
    <source>
        <dbReference type="RuleBase" id="RU363032"/>
    </source>
</evidence>
<accession>A0AA37XBH6</accession>